<comment type="caution">
    <text evidence="1">The sequence shown here is derived from an EMBL/GenBank/DDBJ whole genome shotgun (WGS) entry which is preliminary data.</text>
</comment>
<proteinExistence type="predicted"/>
<dbReference type="Proteomes" id="UP000789831">
    <property type="component" value="Unassembled WGS sequence"/>
</dbReference>
<protein>
    <submittedName>
        <fullName evidence="1">4458_t:CDS:1</fullName>
    </submittedName>
</protein>
<evidence type="ECO:0000313" key="1">
    <source>
        <dbReference type="EMBL" id="CAG8584118.1"/>
    </source>
</evidence>
<accession>A0A9N9G648</accession>
<keyword evidence="2" id="KW-1185">Reference proteome</keyword>
<dbReference type="EMBL" id="CAJVPL010001710">
    <property type="protein sequence ID" value="CAG8584118.1"/>
    <property type="molecule type" value="Genomic_DNA"/>
</dbReference>
<name>A0A9N9G648_9GLOM</name>
<sequence length="233" mass="25870">MTRQQVLFKVGGLGTRIVTDGVNSYLINTQPFQYKGDRYFGNNDFSVNLNNSRPPIREGRSVYLGIEEKQLDERFTNFPIRYIELECASNGEADELHGELENKRGELTIRNVEIDTPEFTIQAAQPIAPGSDVFTLEVKGTLLINGQAVKFVNIRSNSPFLQPQQKIVIRGVKFGSAKAKIKLATSGVNHFDILGHFDNIEPIASSDSPATAADIFRQALMANDNQLIAILTQ</sequence>
<evidence type="ECO:0000313" key="2">
    <source>
        <dbReference type="Proteomes" id="UP000789831"/>
    </source>
</evidence>
<dbReference type="AlphaFoldDB" id="A0A9N9G648"/>
<gene>
    <name evidence="1" type="ORF">AGERDE_LOCUS8272</name>
</gene>
<organism evidence="1 2">
    <name type="scientific">Ambispora gerdemannii</name>
    <dbReference type="NCBI Taxonomy" id="144530"/>
    <lineage>
        <taxon>Eukaryota</taxon>
        <taxon>Fungi</taxon>
        <taxon>Fungi incertae sedis</taxon>
        <taxon>Mucoromycota</taxon>
        <taxon>Glomeromycotina</taxon>
        <taxon>Glomeromycetes</taxon>
        <taxon>Archaeosporales</taxon>
        <taxon>Ambisporaceae</taxon>
        <taxon>Ambispora</taxon>
    </lineage>
</organism>
<reference evidence="1" key="1">
    <citation type="submission" date="2021-06" db="EMBL/GenBank/DDBJ databases">
        <authorList>
            <person name="Kallberg Y."/>
            <person name="Tangrot J."/>
            <person name="Rosling A."/>
        </authorList>
    </citation>
    <scope>NUCLEOTIDE SEQUENCE</scope>
    <source>
        <strain evidence="1">MT106</strain>
    </source>
</reference>